<dbReference type="EMBL" id="JAQLGM010000034">
    <property type="protein sequence ID" value="MDB2001246.1"/>
    <property type="molecule type" value="Genomic_DNA"/>
</dbReference>
<feature type="transmembrane region" description="Helical" evidence="1">
    <location>
        <begin position="246"/>
        <end position="268"/>
    </location>
</feature>
<keyword evidence="1" id="KW-0472">Membrane</keyword>
<reference evidence="2" key="1">
    <citation type="journal article" date="2022" name="Cell Host Microbe">
        <title>Colonization of the live biotherapeutic product VE303 and modulation of the microbiota and metabolites in healthy volunteers.</title>
        <authorList>
            <person name="Dsouza M."/>
            <person name="Menon R."/>
            <person name="Crossette E."/>
            <person name="Bhattarai S.K."/>
            <person name="Schneider J."/>
            <person name="Kim Y.G."/>
            <person name="Reddy S."/>
            <person name="Caballero S."/>
            <person name="Felix C."/>
            <person name="Cornacchione L."/>
            <person name="Hendrickson J."/>
            <person name="Watson A.R."/>
            <person name="Minot S.S."/>
            <person name="Greenfield N."/>
            <person name="Schopf L."/>
            <person name="Szabady R."/>
            <person name="Patarroyo J."/>
            <person name="Smith W."/>
            <person name="Harrison P."/>
            <person name="Kuijper E.J."/>
            <person name="Kelly C.P."/>
            <person name="Olle B."/>
            <person name="Bobilev D."/>
            <person name="Silber J.L."/>
            <person name="Bucci V."/>
            <person name="Roberts B."/>
            <person name="Faith J."/>
            <person name="Norman J.M."/>
        </authorList>
    </citation>
    <scope>NUCLEOTIDE SEQUENCE</scope>
    <source>
        <strain evidence="2">VE303-04</strain>
    </source>
</reference>
<reference evidence="3" key="2">
    <citation type="submission" date="2023-01" db="EMBL/GenBank/DDBJ databases">
        <title>Human gut microbiome strain richness.</title>
        <authorList>
            <person name="Chen-Liaw A."/>
        </authorList>
    </citation>
    <scope>NUCLEOTIDE SEQUENCE</scope>
    <source>
        <strain evidence="3">B1_m1001713B170214d0_201011</strain>
    </source>
</reference>
<keyword evidence="1" id="KW-0812">Transmembrane</keyword>
<comment type="caution">
    <text evidence="3">The sequence shown here is derived from an EMBL/GenBank/DDBJ whole genome shotgun (WGS) entry which is preliminary data.</text>
</comment>
<dbReference type="Proteomes" id="UP001203136">
    <property type="component" value="Unassembled WGS sequence"/>
</dbReference>
<feature type="transmembrane region" description="Helical" evidence="1">
    <location>
        <begin position="139"/>
        <end position="158"/>
    </location>
</feature>
<dbReference type="GeneID" id="57969803"/>
<evidence type="ECO:0000313" key="3">
    <source>
        <dbReference type="EMBL" id="MDB2001246.1"/>
    </source>
</evidence>
<keyword evidence="1" id="KW-1133">Transmembrane helix</keyword>
<dbReference type="RefSeq" id="WP_003499568.1">
    <property type="nucleotide sequence ID" value="NZ_BAABZD010000002.1"/>
</dbReference>
<dbReference type="Proteomes" id="UP001300871">
    <property type="component" value="Unassembled WGS sequence"/>
</dbReference>
<gene>
    <name evidence="2" type="ORF">K5I21_13505</name>
    <name evidence="3" type="ORF">PM006_13640</name>
</gene>
<proteinExistence type="predicted"/>
<evidence type="ECO:0000313" key="4">
    <source>
        <dbReference type="Proteomes" id="UP001300871"/>
    </source>
</evidence>
<dbReference type="AlphaFoldDB" id="A0AAW6AYW8"/>
<feature type="transmembrane region" description="Helical" evidence="1">
    <location>
        <begin position="21"/>
        <end position="39"/>
    </location>
</feature>
<sequence>MMGLLVFKERLKAFYGKNSAFVIPVLKFIVGFTAIFLINRNAGFMPKISGPFVPVAIGLVSTCLPYGTIAFLAGGFLLIQLYAASLEVAVITCIFLLIVVLLYYGFQPGDSILLLATPILFFFKVPFAIPILVGLAGSLVSVIPMSCGIFIYYVIMYVKQNSSFLAGSEQVEMTQVFAQVVKSLIGNQTMLVMVAAGCLGVLVVHVVKNLSINYSWGTAIAAGSIIQLIVIFVGDFKFGVSVSVPGLIIAIILSAAVAGVYHFFVFAVDYSRTEYVQFEDDDYYYYVKAVPKIAVTKPEVKVQKINTRRTPKH</sequence>
<accession>A0AAW6AYW8</accession>
<organism evidence="3 4">
    <name type="scientific">Clostridium symbiosum</name>
    <name type="common">Bacteroides symbiosus</name>
    <dbReference type="NCBI Taxonomy" id="1512"/>
    <lineage>
        <taxon>Bacteria</taxon>
        <taxon>Bacillati</taxon>
        <taxon>Bacillota</taxon>
        <taxon>Clostridia</taxon>
        <taxon>Lachnospirales</taxon>
        <taxon>Lachnospiraceae</taxon>
        <taxon>Otoolea</taxon>
    </lineage>
</organism>
<feature type="transmembrane region" description="Helical" evidence="1">
    <location>
        <begin position="190"/>
        <end position="207"/>
    </location>
</feature>
<feature type="transmembrane region" description="Helical" evidence="1">
    <location>
        <begin position="112"/>
        <end position="132"/>
    </location>
</feature>
<feature type="transmembrane region" description="Helical" evidence="1">
    <location>
        <begin position="86"/>
        <end position="106"/>
    </location>
</feature>
<feature type="transmembrane region" description="Helical" evidence="1">
    <location>
        <begin position="214"/>
        <end position="234"/>
    </location>
</feature>
<dbReference type="EMBL" id="JAINVB010000001">
    <property type="protein sequence ID" value="MCK0086870.1"/>
    <property type="molecule type" value="Genomic_DNA"/>
</dbReference>
<protein>
    <submittedName>
        <fullName evidence="3">ABC transporter permease</fullName>
    </submittedName>
</protein>
<name>A0AAW6AYW8_CLOSY</name>
<evidence type="ECO:0000313" key="2">
    <source>
        <dbReference type="EMBL" id="MCK0086870.1"/>
    </source>
</evidence>
<feature type="transmembrane region" description="Helical" evidence="1">
    <location>
        <begin position="51"/>
        <end position="79"/>
    </location>
</feature>
<evidence type="ECO:0000256" key="1">
    <source>
        <dbReference type="SAM" id="Phobius"/>
    </source>
</evidence>